<dbReference type="GO" id="GO:0006355">
    <property type="term" value="P:regulation of DNA-templated transcription"/>
    <property type="evidence" value="ECO:0007669"/>
    <property type="project" value="InterPro"/>
</dbReference>
<dbReference type="EMBL" id="QGKS01000493">
    <property type="protein sequence ID" value="PWR06989.1"/>
    <property type="molecule type" value="Genomic_DNA"/>
</dbReference>
<evidence type="ECO:0000313" key="3">
    <source>
        <dbReference type="EMBL" id="PWR06989.1"/>
    </source>
</evidence>
<dbReference type="RefSeq" id="WP_109805771.1">
    <property type="nucleotide sequence ID" value="NZ_QGKS01000493.1"/>
</dbReference>
<dbReference type="SUPFAM" id="SSF57884">
    <property type="entry name" value="Ada DNA repair protein, N-terminal domain (N-Ada 10)"/>
    <property type="match status" value="1"/>
</dbReference>
<dbReference type="GO" id="GO:0006281">
    <property type="term" value="P:DNA repair"/>
    <property type="evidence" value="ECO:0007669"/>
    <property type="project" value="InterPro"/>
</dbReference>
<dbReference type="Gene3D" id="3.40.10.10">
    <property type="entry name" value="DNA Methylphosphotriester Repair Domain"/>
    <property type="match status" value="1"/>
</dbReference>
<dbReference type="Proteomes" id="UP000246050">
    <property type="component" value="Unassembled WGS sequence"/>
</dbReference>
<evidence type="ECO:0000259" key="2">
    <source>
        <dbReference type="Pfam" id="PF02805"/>
    </source>
</evidence>
<sequence length="95" mass="10472">MLSDPQSQYEAIQRREERLDGSFRAAVKTTGTYCRPSCRAKTPRTENVDFRPTAASAQLAGYRACKRCSPRRSAPGPAGAWPVDAWVERLASPSV</sequence>
<dbReference type="GO" id="GO:0003677">
    <property type="term" value="F:DNA binding"/>
    <property type="evidence" value="ECO:0007669"/>
    <property type="project" value="InterPro"/>
</dbReference>
<dbReference type="OrthoDB" id="9811249at2"/>
<dbReference type="Pfam" id="PF02805">
    <property type="entry name" value="Ada_Zn_binding"/>
    <property type="match status" value="1"/>
</dbReference>
<accession>A0A317CX57</accession>
<keyword evidence="1" id="KW-0010">Activator</keyword>
<proteinExistence type="predicted"/>
<comment type="caution">
    <text evidence="3">The sequence shown here is derived from an EMBL/GenBank/DDBJ whole genome shotgun (WGS) entry which is preliminary data.</text>
</comment>
<evidence type="ECO:0000256" key="1">
    <source>
        <dbReference type="ARBA" id="ARBA00023159"/>
    </source>
</evidence>
<gene>
    <name evidence="3" type="ORF">DKT69_35730</name>
</gene>
<feature type="domain" description="Ada DNA repair metal-binding" evidence="2">
    <location>
        <begin position="8"/>
        <end position="70"/>
    </location>
</feature>
<dbReference type="InterPro" id="IPR035451">
    <property type="entry name" value="Ada-like_dom_sf"/>
</dbReference>
<dbReference type="GO" id="GO:0008168">
    <property type="term" value="F:methyltransferase activity"/>
    <property type="evidence" value="ECO:0007669"/>
    <property type="project" value="InterPro"/>
</dbReference>
<organism evidence="3 4">
    <name type="scientific">Micromonospora sicca</name>
    <dbReference type="NCBI Taxonomy" id="2202420"/>
    <lineage>
        <taxon>Bacteria</taxon>
        <taxon>Bacillati</taxon>
        <taxon>Actinomycetota</taxon>
        <taxon>Actinomycetes</taxon>
        <taxon>Micromonosporales</taxon>
        <taxon>Micromonosporaceae</taxon>
        <taxon>Micromonospora</taxon>
    </lineage>
</organism>
<reference evidence="3 4" key="1">
    <citation type="submission" date="2018-05" db="EMBL/GenBank/DDBJ databases">
        <title>Micromonosporas from Atacama Desert.</title>
        <authorList>
            <person name="Carro L."/>
            <person name="Golinska P."/>
            <person name="Klenk H.-P."/>
            <person name="Goodfellow M."/>
        </authorList>
    </citation>
    <scope>NUCLEOTIDE SEQUENCE [LARGE SCALE GENOMIC DNA]</scope>
    <source>
        <strain evidence="3 4">4G51</strain>
    </source>
</reference>
<dbReference type="GO" id="GO:0008270">
    <property type="term" value="F:zinc ion binding"/>
    <property type="evidence" value="ECO:0007669"/>
    <property type="project" value="InterPro"/>
</dbReference>
<dbReference type="InterPro" id="IPR004026">
    <property type="entry name" value="Ada_DNA_repair_Zn-bd"/>
</dbReference>
<evidence type="ECO:0000313" key="4">
    <source>
        <dbReference type="Proteomes" id="UP000246050"/>
    </source>
</evidence>
<dbReference type="AlphaFoldDB" id="A0A317CX57"/>
<protein>
    <recommendedName>
        <fullName evidence="2">Ada DNA repair metal-binding domain-containing protein</fullName>
    </recommendedName>
</protein>
<name>A0A317CX57_9ACTN</name>